<evidence type="ECO:0000256" key="1">
    <source>
        <dbReference type="ARBA" id="ARBA00023015"/>
    </source>
</evidence>
<dbReference type="Gene3D" id="1.10.10.10">
    <property type="entry name" value="Winged helix-like DNA-binding domain superfamily/Winged helix DNA-binding domain"/>
    <property type="match status" value="1"/>
</dbReference>
<evidence type="ECO:0000259" key="4">
    <source>
        <dbReference type="PROSITE" id="PS50043"/>
    </source>
</evidence>
<dbReference type="CDD" id="cd06170">
    <property type="entry name" value="LuxR_C_like"/>
    <property type="match status" value="1"/>
</dbReference>
<organism evidence="5">
    <name type="scientific">freshwater metagenome</name>
    <dbReference type="NCBI Taxonomy" id="449393"/>
    <lineage>
        <taxon>unclassified sequences</taxon>
        <taxon>metagenomes</taxon>
        <taxon>ecological metagenomes</taxon>
    </lineage>
</organism>
<dbReference type="SUPFAM" id="SSF46894">
    <property type="entry name" value="C-terminal effector domain of the bipartite response regulators"/>
    <property type="match status" value="1"/>
</dbReference>
<proteinExistence type="predicted"/>
<evidence type="ECO:0000313" key="5">
    <source>
        <dbReference type="EMBL" id="CAB4752622.1"/>
    </source>
</evidence>
<name>A0A6J6TYH0_9ZZZZ</name>
<evidence type="ECO:0000256" key="3">
    <source>
        <dbReference type="ARBA" id="ARBA00023163"/>
    </source>
</evidence>
<dbReference type="Pfam" id="PF00196">
    <property type="entry name" value="GerE"/>
    <property type="match status" value="1"/>
</dbReference>
<dbReference type="PANTHER" id="PTHR44688">
    <property type="entry name" value="DNA-BINDING TRANSCRIPTIONAL ACTIVATOR DEVR_DOSR"/>
    <property type="match status" value="1"/>
</dbReference>
<dbReference type="PRINTS" id="PR00038">
    <property type="entry name" value="HTHLUXR"/>
</dbReference>
<dbReference type="PANTHER" id="PTHR44688:SF16">
    <property type="entry name" value="DNA-BINDING TRANSCRIPTIONAL ACTIVATOR DEVR_DOSR"/>
    <property type="match status" value="1"/>
</dbReference>
<dbReference type="GO" id="GO:0003677">
    <property type="term" value="F:DNA binding"/>
    <property type="evidence" value="ECO:0007669"/>
    <property type="project" value="UniProtKB-KW"/>
</dbReference>
<sequence length="843" mass="94934">MYEILPGVSLSRITPPTVPSQFILRKSILELLEKPAPQAVFAIAPSGFGKTILAAQWAAMHPDKTIWYTPALTDTFKDLVFHCVSSLRRFNPNAAPWIEKYRTEEFEPRQAVVEFANEIATIGFTVHFITDGAHNINSENEQFTQLWAELAPENLKTLTIRNNLPTINYSRAISIDAFSMLKPIDLAFTDAETKVLAANFGVDYEANEDIFRNVQNWPAGVLMTLKTLTKSGAGISADYLDSQMLIEATLKKLDPKVYEILETLAFFTNLNREQLSLALGTEEKFQSFLRLASEGIFVLQVGSSGDEFKVNEIIKNAISEKLKLEPERSDAVRRNTVEVMIATKNLAEAISHLEALGDTERAKEVIGLHVRRLLWSGDVDLLMKSIRLIDKYLGIGAVGPELVKAFSTMANESLEELSIKIKGLEIASRASGVFEKVECDLLVMESRLALGYGNLSRVLEINNSAVKSSKSLFSLRMAANAAFLMEDYEELLKIVNESRIMPPPDPSESTIHLPAIEALLALAEGRLTEALELALYVIDETKRVGATGVWSSYDMVYCASEVWRETGEEDKAIALLEERNEEVKNFHIATWQVAFDAKRALIEAQLGRSTGGLQRIRKIRDDFNLPKYHQDLFRIVDEHELIIRALLRDFERIAEITFRTPNRPTVAIISTSLEVRKGGDTARAAIASLKTRNPREILLLQIFLVNINLDKPKIAEEHMQKAMTIIMKYGFRQILLIQSAEFQEFLLKYAATHPTVYMEQLSKLIRKRIADKNFHSDKLENPLTKREIEILNRLSTGLPISQIASNLHISNNTIKTHLKNVYKKLGADCRESAVEKGRELLLF</sequence>
<accession>A0A6J6TYH0</accession>
<dbReference type="EMBL" id="CAEZZG010000005">
    <property type="protein sequence ID" value="CAB4752622.1"/>
    <property type="molecule type" value="Genomic_DNA"/>
</dbReference>
<keyword evidence="2" id="KW-0238">DNA-binding</keyword>
<reference evidence="5" key="1">
    <citation type="submission" date="2020-05" db="EMBL/GenBank/DDBJ databases">
        <authorList>
            <person name="Chiriac C."/>
            <person name="Salcher M."/>
            <person name="Ghai R."/>
            <person name="Kavagutti S V."/>
        </authorList>
    </citation>
    <scope>NUCLEOTIDE SEQUENCE</scope>
</reference>
<dbReference type="SMART" id="SM00421">
    <property type="entry name" value="HTH_LUXR"/>
    <property type="match status" value="1"/>
</dbReference>
<dbReference type="InterPro" id="IPR016032">
    <property type="entry name" value="Sig_transdc_resp-reg_C-effctor"/>
</dbReference>
<keyword evidence="1" id="KW-0805">Transcription regulation</keyword>
<keyword evidence="3" id="KW-0804">Transcription</keyword>
<feature type="domain" description="HTH luxR-type" evidence="4">
    <location>
        <begin position="776"/>
        <end position="841"/>
    </location>
</feature>
<dbReference type="InterPro" id="IPR000792">
    <property type="entry name" value="Tscrpt_reg_LuxR_C"/>
</dbReference>
<dbReference type="InterPro" id="IPR036388">
    <property type="entry name" value="WH-like_DNA-bd_sf"/>
</dbReference>
<dbReference type="GO" id="GO:0006355">
    <property type="term" value="P:regulation of DNA-templated transcription"/>
    <property type="evidence" value="ECO:0007669"/>
    <property type="project" value="InterPro"/>
</dbReference>
<protein>
    <submittedName>
        <fullName evidence="5">Unannotated protein</fullName>
    </submittedName>
</protein>
<gene>
    <name evidence="5" type="ORF">UFOPK2844_00523</name>
</gene>
<dbReference type="AlphaFoldDB" id="A0A6J6TYH0"/>
<dbReference type="PROSITE" id="PS50043">
    <property type="entry name" value="HTH_LUXR_2"/>
    <property type="match status" value="1"/>
</dbReference>
<evidence type="ECO:0000256" key="2">
    <source>
        <dbReference type="ARBA" id="ARBA00023125"/>
    </source>
</evidence>